<proteinExistence type="predicted"/>
<feature type="compositionally biased region" description="Acidic residues" evidence="1">
    <location>
        <begin position="70"/>
        <end position="79"/>
    </location>
</feature>
<evidence type="ECO:0000256" key="1">
    <source>
        <dbReference type="SAM" id="MobiDB-lite"/>
    </source>
</evidence>
<name>A0A9P6CWU5_9AGAR</name>
<reference evidence="2" key="1">
    <citation type="submission" date="2020-11" db="EMBL/GenBank/DDBJ databases">
        <authorList>
            <consortium name="DOE Joint Genome Institute"/>
            <person name="Ahrendt S."/>
            <person name="Riley R."/>
            <person name="Andreopoulos W."/>
            <person name="Labutti K."/>
            <person name="Pangilinan J."/>
            <person name="Ruiz-Duenas F.J."/>
            <person name="Barrasa J.M."/>
            <person name="Sanchez-Garcia M."/>
            <person name="Camarero S."/>
            <person name="Miyauchi S."/>
            <person name="Serrano A."/>
            <person name="Linde D."/>
            <person name="Babiker R."/>
            <person name="Drula E."/>
            <person name="Ayuso-Fernandez I."/>
            <person name="Pacheco R."/>
            <person name="Padilla G."/>
            <person name="Ferreira P."/>
            <person name="Barriuso J."/>
            <person name="Kellner H."/>
            <person name="Castanera R."/>
            <person name="Alfaro M."/>
            <person name="Ramirez L."/>
            <person name="Pisabarro A.G."/>
            <person name="Kuo A."/>
            <person name="Tritt A."/>
            <person name="Lipzen A."/>
            <person name="He G."/>
            <person name="Yan M."/>
            <person name="Ng V."/>
            <person name="Cullen D."/>
            <person name="Martin F."/>
            <person name="Rosso M.-N."/>
            <person name="Henrissat B."/>
            <person name="Hibbett D."/>
            <person name="Martinez A.T."/>
            <person name="Grigoriev I.V."/>
        </authorList>
    </citation>
    <scope>NUCLEOTIDE SEQUENCE</scope>
    <source>
        <strain evidence="2">CIRM-BRFM 674</strain>
    </source>
</reference>
<organism evidence="2 3">
    <name type="scientific">Pholiota conissans</name>
    <dbReference type="NCBI Taxonomy" id="109636"/>
    <lineage>
        <taxon>Eukaryota</taxon>
        <taxon>Fungi</taxon>
        <taxon>Dikarya</taxon>
        <taxon>Basidiomycota</taxon>
        <taxon>Agaricomycotina</taxon>
        <taxon>Agaricomycetes</taxon>
        <taxon>Agaricomycetidae</taxon>
        <taxon>Agaricales</taxon>
        <taxon>Agaricineae</taxon>
        <taxon>Strophariaceae</taxon>
        <taxon>Pholiota</taxon>
    </lineage>
</organism>
<dbReference type="Proteomes" id="UP000807469">
    <property type="component" value="Unassembled WGS sequence"/>
</dbReference>
<dbReference type="AlphaFoldDB" id="A0A9P6CWU5"/>
<accession>A0A9P6CWU5</accession>
<dbReference type="EMBL" id="MU155168">
    <property type="protein sequence ID" value="KAF9482257.1"/>
    <property type="molecule type" value="Genomic_DNA"/>
</dbReference>
<feature type="region of interest" description="Disordered" evidence="1">
    <location>
        <begin position="25"/>
        <end position="106"/>
    </location>
</feature>
<feature type="compositionally biased region" description="Basic and acidic residues" evidence="1">
    <location>
        <begin position="90"/>
        <end position="100"/>
    </location>
</feature>
<feature type="compositionally biased region" description="Low complexity" evidence="1">
    <location>
        <begin position="39"/>
        <end position="54"/>
    </location>
</feature>
<evidence type="ECO:0000313" key="3">
    <source>
        <dbReference type="Proteomes" id="UP000807469"/>
    </source>
</evidence>
<comment type="caution">
    <text evidence="2">The sequence shown here is derived from an EMBL/GenBank/DDBJ whole genome shotgun (WGS) entry which is preliminary data.</text>
</comment>
<sequence>MAPFSAQLAKSFLRASTCRRTSLQHSLAGLGTPARRWNTTSAPTATAEPAMESEPPVKKKRGRKPKAENLQEDPTEEPESVAPKKRGRKPKVEKVYEDPSTKPVRR</sequence>
<gene>
    <name evidence="2" type="ORF">BDN70DRAFT_452684</name>
</gene>
<protein>
    <submittedName>
        <fullName evidence="2">Uncharacterized protein</fullName>
    </submittedName>
</protein>
<keyword evidence="3" id="KW-1185">Reference proteome</keyword>
<evidence type="ECO:0000313" key="2">
    <source>
        <dbReference type="EMBL" id="KAF9482257.1"/>
    </source>
</evidence>